<evidence type="ECO:0000313" key="1">
    <source>
        <dbReference type="Ensembl" id="ENSCCNP00000001266.1"/>
    </source>
</evidence>
<dbReference type="AlphaFoldDB" id="A0A8C0VWG6"/>
<protein>
    <submittedName>
        <fullName evidence="1">Uncharacterized protein</fullName>
    </submittedName>
</protein>
<sequence>MKKDMWIFLVGELRVEKTSLIMSLVSEEFPEEVPLWAEEDCGKSGIHTSGSSWKNLNEAEENL</sequence>
<dbReference type="Ensembl" id="ENSCCNT00000001661.1">
    <property type="protein sequence ID" value="ENSCCNP00000001266.1"/>
    <property type="gene ID" value="ENSCCNG00000001394.1"/>
</dbReference>
<reference evidence="1" key="1">
    <citation type="submission" date="2023-09" db="UniProtKB">
        <authorList>
            <consortium name="Ensembl"/>
        </authorList>
    </citation>
    <scope>IDENTIFICATION</scope>
</reference>
<name>A0A8C0VWG6_CASCN</name>
<accession>A0A8C0VWG6</accession>
<proteinExistence type="predicted"/>
<organism evidence="1">
    <name type="scientific">Castor canadensis</name>
    <name type="common">American beaver</name>
    <dbReference type="NCBI Taxonomy" id="51338"/>
    <lineage>
        <taxon>Eukaryota</taxon>
        <taxon>Metazoa</taxon>
        <taxon>Chordata</taxon>
        <taxon>Craniata</taxon>
        <taxon>Vertebrata</taxon>
        <taxon>Euteleostomi</taxon>
        <taxon>Mammalia</taxon>
        <taxon>Eutheria</taxon>
        <taxon>Euarchontoglires</taxon>
        <taxon>Glires</taxon>
        <taxon>Rodentia</taxon>
        <taxon>Castorimorpha</taxon>
        <taxon>Castoridae</taxon>
        <taxon>Castor</taxon>
    </lineage>
</organism>